<evidence type="ECO:0000313" key="1">
    <source>
        <dbReference type="EMBL" id="MBB3209263.1"/>
    </source>
</evidence>
<dbReference type="RefSeq" id="WP_009101830.1">
    <property type="nucleotide sequence ID" value="NZ_JACHXU010000022.1"/>
</dbReference>
<dbReference type="Proteomes" id="UP000536179">
    <property type="component" value="Unassembled WGS sequence"/>
</dbReference>
<dbReference type="EMBL" id="JACHXU010000022">
    <property type="protein sequence ID" value="MBB3209263.1"/>
    <property type="molecule type" value="Genomic_DNA"/>
</dbReference>
<name>A0A7W5E468_9BACT</name>
<proteinExistence type="predicted"/>
<organism evidence="1 2">
    <name type="scientific">Aporhodopirellula rubra</name>
    <dbReference type="NCBI Taxonomy" id="980271"/>
    <lineage>
        <taxon>Bacteria</taxon>
        <taxon>Pseudomonadati</taxon>
        <taxon>Planctomycetota</taxon>
        <taxon>Planctomycetia</taxon>
        <taxon>Pirellulales</taxon>
        <taxon>Pirellulaceae</taxon>
        <taxon>Aporhodopirellula</taxon>
    </lineage>
</organism>
<keyword evidence="2" id="KW-1185">Reference proteome</keyword>
<gene>
    <name evidence="1" type="ORF">FHS27_005103</name>
</gene>
<comment type="caution">
    <text evidence="1">The sequence shown here is derived from an EMBL/GenBank/DDBJ whole genome shotgun (WGS) entry which is preliminary data.</text>
</comment>
<accession>A0A7W5E468</accession>
<reference evidence="1 2" key="1">
    <citation type="submission" date="2020-08" db="EMBL/GenBank/DDBJ databases">
        <title>Genomic Encyclopedia of Type Strains, Phase III (KMG-III): the genomes of soil and plant-associated and newly described type strains.</title>
        <authorList>
            <person name="Whitman W."/>
        </authorList>
    </citation>
    <scope>NUCLEOTIDE SEQUENCE [LARGE SCALE GENOMIC DNA]</scope>
    <source>
        <strain evidence="1 2">CECT 8075</strain>
    </source>
</reference>
<evidence type="ECO:0000313" key="2">
    <source>
        <dbReference type="Proteomes" id="UP000536179"/>
    </source>
</evidence>
<protein>
    <submittedName>
        <fullName evidence="1">Uncharacterized protein</fullName>
    </submittedName>
</protein>
<sequence length="151" mass="17184">MRIGKYERLAADIFGYTYDNYLGHLQIGNERYESLMPRDAKLLEKAVVERWSILRISEKLEVDVEQAGKLLVLTKDALERYEAANPAEFFRVAVRQMVEEAVSEGLSDEKDVNELVSQICHVASDMAVLLKAEKSEMVEYSGELRRPAGEV</sequence>
<dbReference type="AlphaFoldDB" id="A0A7W5E468"/>